<organism evidence="2 4">
    <name type="scientific">Cannabis sativa</name>
    <name type="common">Hemp</name>
    <name type="synonym">Marijuana</name>
    <dbReference type="NCBI Taxonomy" id="3483"/>
    <lineage>
        <taxon>Eukaryota</taxon>
        <taxon>Viridiplantae</taxon>
        <taxon>Streptophyta</taxon>
        <taxon>Embryophyta</taxon>
        <taxon>Tracheophyta</taxon>
        <taxon>Spermatophyta</taxon>
        <taxon>Magnoliopsida</taxon>
        <taxon>eudicotyledons</taxon>
        <taxon>Gunneridae</taxon>
        <taxon>Pentapetalae</taxon>
        <taxon>rosids</taxon>
        <taxon>fabids</taxon>
        <taxon>Rosales</taxon>
        <taxon>Cannabaceae</taxon>
        <taxon>Cannabis</taxon>
    </lineage>
</organism>
<evidence type="ECO:0000313" key="1">
    <source>
        <dbReference type="EMBL" id="KAF4377118.1"/>
    </source>
</evidence>
<gene>
    <name evidence="1" type="ORF">F8388_017522</name>
    <name evidence="2" type="ORF">G4B88_002532</name>
</gene>
<dbReference type="Proteomes" id="UP000525078">
    <property type="component" value="Unassembled WGS sequence"/>
</dbReference>
<accession>A0A7J6I9J6</accession>
<dbReference type="EMBL" id="JAATIQ010000003">
    <property type="protein sequence ID" value="KAF4403679.1"/>
    <property type="molecule type" value="Genomic_DNA"/>
</dbReference>
<name>A0A7J6I9J6_CANSA</name>
<sequence length="75" mass="8149">MLTLAVSHIKKVNTPEPKLIDEIVKDVLKKLGREGEEIHTVGTRSISLGATSVGLSLNWILHDSKSDSNLVKGVM</sequence>
<dbReference type="EMBL" id="JAATIP010000082">
    <property type="protein sequence ID" value="KAF4377118.1"/>
    <property type="molecule type" value="Genomic_DNA"/>
</dbReference>
<evidence type="ECO:0000313" key="3">
    <source>
        <dbReference type="Proteomes" id="UP000525078"/>
    </source>
</evidence>
<keyword evidence="4" id="KW-1185">Reference proteome</keyword>
<reference evidence="3 4" key="1">
    <citation type="journal article" date="2020" name="bioRxiv">
        <title>Sequence and annotation of 42 cannabis genomes reveals extensive copy number variation in cannabinoid synthesis and pathogen resistance genes.</title>
        <authorList>
            <person name="Mckernan K.J."/>
            <person name="Helbert Y."/>
            <person name="Kane L.T."/>
            <person name="Ebling H."/>
            <person name="Zhang L."/>
            <person name="Liu B."/>
            <person name="Eaton Z."/>
            <person name="Mclaughlin S."/>
            <person name="Kingan S."/>
            <person name="Baybayan P."/>
            <person name="Concepcion G."/>
            <person name="Jordan M."/>
            <person name="Riva A."/>
            <person name="Barbazuk W."/>
            <person name="Harkins T."/>
        </authorList>
    </citation>
    <scope>NUCLEOTIDE SEQUENCE [LARGE SCALE GENOMIC DNA]</scope>
    <source>
        <strain evidence="3 4">cv. Jamaican Lion 4</strain>
        <strain evidence="2">Father</strain>
        <strain evidence="1">Mother</strain>
        <tissue evidence="2">Leaf</tissue>
    </source>
</reference>
<dbReference type="AlphaFoldDB" id="A0A7J6I9J6"/>
<dbReference type="Proteomes" id="UP000583929">
    <property type="component" value="Unassembled WGS sequence"/>
</dbReference>
<proteinExistence type="predicted"/>
<evidence type="ECO:0000313" key="2">
    <source>
        <dbReference type="EMBL" id="KAF4403679.1"/>
    </source>
</evidence>
<comment type="caution">
    <text evidence="2">The sequence shown here is derived from an EMBL/GenBank/DDBJ whole genome shotgun (WGS) entry which is preliminary data.</text>
</comment>
<evidence type="ECO:0000313" key="4">
    <source>
        <dbReference type="Proteomes" id="UP000583929"/>
    </source>
</evidence>
<protein>
    <submittedName>
        <fullName evidence="2">Uncharacterized protein</fullName>
    </submittedName>
</protein>